<evidence type="ECO:0000256" key="4">
    <source>
        <dbReference type="ARBA" id="ARBA00022692"/>
    </source>
</evidence>
<keyword evidence="7" id="KW-0012">Acyltransferase</keyword>
<proteinExistence type="predicted"/>
<name>A0ABS0GS79_9ACTN</name>
<dbReference type="Gene3D" id="3.60.110.10">
    <property type="entry name" value="Carbon-nitrogen hydrolase"/>
    <property type="match status" value="1"/>
</dbReference>
<evidence type="ECO:0000256" key="1">
    <source>
        <dbReference type="ARBA" id="ARBA00004651"/>
    </source>
</evidence>
<organism evidence="10 11">
    <name type="scientific">Plantactinospora alkalitolerans</name>
    <dbReference type="NCBI Taxonomy" id="2789879"/>
    <lineage>
        <taxon>Bacteria</taxon>
        <taxon>Bacillati</taxon>
        <taxon>Actinomycetota</taxon>
        <taxon>Actinomycetes</taxon>
        <taxon>Micromonosporales</taxon>
        <taxon>Micromonosporaceae</taxon>
        <taxon>Plantactinospora</taxon>
    </lineage>
</organism>
<feature type="transmembrane region" description="Helical" evidence="8">
    <location>
        <begin position="47"/>
        <end position="67"/>
    </location>
</feature>
<dbReference type="Pfam" id="PF20154">
    <property type="entry name" value="LNT_N"/>
    <property type="match status" value="1"/>
</dbReference>
<feature type="transmembrane region" description="Helical" evidence="8">
    <location>
        <begin position="79"/>
        <end position="100"/>
    </location>
</feature>
<evidence type="ECO:0000256" key="3">
    <source>
        <dbReference type="ARBA" id="ARBA00022679"/>
    </source>
</evidence>
<keyword evidence="6 8" id="KW-0472">Membrane</keyword>
<dbReference type="SUPFAM" id="SSF56317">
    <property type="entry name" value="Carbon-nitrogen hydrolase"/>
    <property type="match status" value="1"/>
</dbReference>
<keyword evidence="11" id="KW-1185">Reference proteome</keyword>
<dbReference type="PROSITE" id="PS50263">
    <property type="entry name" value="CN_HYDROLASE"/>
    <property type="match status" value="1"/>
</dbReference>
<dbReference type="InterPro" id="IPR045378">
    <property type="entry name" value="LNT_N"/>
</dbReference>
<sequence length="455" mass="48372">MFRRSLAAVLLSSVLFWAGTGLAPMPWLTWLAPLPVLLVAPRVPARTAAGVAFAAWFLGSLNMWSYLHGSIEFPVPALTGYLVGTAVPFPLAVLLGRAALLRGRPLLATVAVPATLSGAEYLVSLVSPAGGFWSLAYTQTDVAVVRDIAAVTGMWGITFLVVAVPTVVAVLLAPGTHRRLPTAGVAVGLAAVVVGYGLWPSSSTPGPTVTLIALEQSVDSLPVGSPEGRLLLDRYAERVRAAHTEIAVLPEKVFTVDDDLLPSFVTRFSSLAVQSRTDVVVGLVSDGYNAAMLFRADGTPPVVYHKRHLVPGLEDHLRVGHSTVVVDGIGLAVCKDLDYPALGRDNGRGGARLMLVPALDFDRDAWLHSRMAVLRGVESGFAVARSSAHGYRTISTADGEIIRTSRVRLPAGPTPYARFGDWFAWFCLLGSALAGIRWWTAGRRGPVPATPRGQR</sequence>
<dbReference type="EMBL" id="JADPUN010000094">
    <property type="protein sequence ID" value="MBF9128874.1"/>
    <property type="molecule type" value="Genomic_DNA"/>
</dbReference>
<comment type="caution">
    <text evidence="10">The sequence shown here is derived from an EMBL/GenBank/DDBJ whole genome shotgun (WGS) entry which is preliminary data.</text>
</comment>
<reference evidence="10 11" key="1">
    <citation type="submission" date="2020-11" db="EMBL/GenBank/DDBJ databases">
        <title>A novel isolate from a Black sea contaminated sediment with potential to produce alkanes: Plantactinospora alkalitolerans sp. nov.</title>
        <authorList>
            <person name="Carro L."/>
            <person name="Veyisoglu A."/>
            <person name="Guven K."/>
            <person name="Schumann P."/>
            <person name="Klenk H.-P."/>
            <person name="Sahin N."/>
        </authorList>
    </citation>
    <scope>NUCLEOTIDE SEQUENCE [LARGE SCALE GENOMIC DNA]</scope>
    <source>
        <strain evidence="10 11">S1510</strain>
    </source>
</reference>
<evidence type="ECO:0000256" key="7">
    <source>
        <dbReference type="ARBA" id="ARBA00023315"/>
    </source>
</evidence>
<evidence type="ECO:0000256" key="6">
    <source>
        <dbReference type="ARBA" id="ARBA00023136"/>
    </source>
</evidence>
<accession>A0ABS0GS79</accession>
<evidence type="ECO:0000313" key="10">
    <source>
        <dbReference type="EMBL" id="MBF9128874.1"/>
    </source>
</evidence>
<keyword evidence="4 8" id="KW-0812">Transmembrane</keyword>
<protein>
    <recommendedName>
        <fullName evidence="9">CN hydrolase domain-containing protein</fullName>
    </recommendedName>
</protein>
<gene>
    <name evidence="10" type="ORF">I0C86_07735</name>
</gene>
<dbReference type="Proteomes" id="UP000638560">
    <property type="component" value="Unassembled WGS sequence"/>
</dbReference>
<dbReference type="PANTHER" id="PTHR38686">
    <property type="entry name" value="APOLIPOPROTEIN N-ACYLTRANSFERASE"/>
    <property type="match status" value="1"/>
</dbReference>
<keyword evidence="5 8" id="KW-1133">Transmembrane helix</keyword>
<feature type="transmembrane region" description="Helical" evidence="8">
    <location>
        <begin position="148"/>
        <end position="173"/>
    </location>
</feature>
<keyword evidence="3" id="KW-0808">Transferase</keyword>
<evidence type="ECO:0000256" key="2">
    <source>
        <dbReference type="ARBA" id="ARBA00022475"/>
    </source>
</evidence>
<dbReference type="InterPro" id="IPR004563">
    <property type="entry name" value="Apolipo_AcylTrfase"/>
</dbReference>
<keyword evidence="2" id="KW-1003">Cell membrane</keyword>
<dbReference type="RefSeq" id="WP_196200520.1">
    <property type="nucleotide sequence ID" value="NZ_JADPUN010000094.1"/>
</dbReference>
<evidence type="ECO:0000256" key="8">
    <source>
        <dbReference type="SAM" id="Phobius"/>
    </source>
</evidence>
<evidence type="ECO:0000259" key="9">
    <source>
        <dbReference type="PROSITE" id="PS50263"/>
    </source>
</evidence>
<feature type="domain" description="CN hydrolase" evidence="9">
    <location>
        <begin position="207"/>
        <end position="428"/>
    </location>
</feature>
<dbReference type="InterPro" id="IPR003010">
    <property type="entry name" value="C-N_Hydrolase"/>
</dbReference>
<comment type="subcellular location">
    <subcellularLocation>
        <location evidence="1">Cell membrane</location>
        <topology evidence="1">Multi-pass membrane protein</topology>
    </subcellularLocation>
</comment>
<feature type="transmembrane region" description="Helical" evidence="8">
    <location>
        <begin position="180"/>
        <end position="199"/>
    </location>
</feature>
<evidence type="ECO:0000256" key="5">
    <source>
        <dbReference type="ARBA" id="ARBA00022989"/>
    </source>
</evidence>
<dbReference type="Pfam" id="PF00795">
    <property type="entry name" value="CN_hydrolase"/>
    <property type="match status" value="1"/>
</dbReference>
<dbReference type="PANTHER" id="PTHR38686:SF1">
    <property type="entry name" value="APOLIPOPROTEIN N-ACYLTRANSFERASE"/>
    <property type="match status" value="1"/>
</dbReference>
<evidence type="ECO:0000313" key="11">
    <source>
        <dbReference type="Proteomes" id="UP000638560"/>
    </source>
</evidence>
<dbReference type="InterPro" id="IPR036526">
    <property type="entry name" value="C-N_Hydrolase_sf"/>
</dbReference>